<dbReference type="InterPro" id="IPR007263">
    <property type="entry name" value="DCC1-like"/>
</dbReference>
<gene>
    <name evidence="2" type="ORF">UFOPK3684_01172</name>
</gene>
<evidence type="ECO:0000256" key="1">
    <source>
        <dbReference type="SAM" id="Phobius"/>
    </source>
</evidence>
<feature type="transmembrane region" description="Helical" evidence="1">
    <location>
        <begin position="147"/>
        <end position="169"/>
    </location>
</feature>
<reference evidence="2" key="1">
    <citation type="submission" date="2020-05" db="EMBL/GenBank/DDBJ databases">
        <authorList>
            <person name="Chiriac C."/>
            <person name="Salcher M."/>
            <person name="Ghai R."/>
            <person name="Kavagutti S V."/>
        </authorList>
    </citation>
    <scope>NUCLEOTIDE SEQUENCE</scope>
</reference>
<proteinExistence type="predicted"/>
<dbReference type="EMBL" id="CAFBMZ010000101">
    <property type="protein sequence ID" value="CAB4935123.1"/>
    <property type="molecule type" value="Genomic_DNA"/>
</dbReference>
<sequence>MAKRALKNDHNFTLIYDGDCGFCLRVATFISSRSSNISITPYQNPSINLKELGISDDLVAKASVLVRDDGKYQFGADAILDSFKSLPQPYKILVRILQFKPFIVFTREVYSWVNENRGAITKVPTQCGTNIIDVQSPPKESSYKPSVLLVTLVSFAVIQFVLPLTLFILRLAVPSSKYWIIMHCFEWSMYS</sequence>
<protein>
    <submittedName>
        <fullName evidence="2">Unannotated protein</fullName>
    </submittedName>
</protein>
<keyword evidence="1" id="KW-0812">Transmembrane</keyword>
<organism evidence="2">
    <name type="scientific">freshwater metagenome</name>
    <dbReference type="NCBI Taxonomy" id="449393"/>
    <lineage>
        <taxon>unclassified sequences</taxon>
        <taxon>metagenomes</taxon>
        <taxon>ecological metagenomes</taxon>
    </lineage>
</organism>
<name>A0A6J7IVG1_9ZZZZ</name>
<keyword evidence="1" id="KW-1133">Transmembrane helix</keyword>
<dbReference type="Pfam" id="PF04134">
    <property type="entry name" value="DCC1-like"/>
    <property type="match status" value="1"/>
</dbReference>
<accession>A0A6J7IVG1</accession>
<keyword evidence="1" id="KW-0472">Membrane</keyword>
<dbReference type="AlphaFoldDB" id="A0A6J7IVG1"/>
<evidence type="ECO:0000313" key="2">
    <source>
        <dbReference type="EMBL" id="CAB4935123.1"/>
    </source>
</evidence>
<dbReference type="GO" id="GO:0015035">
    <property type="term" value="F:protein-disulfide reductase activity"/>
    <property type="evidence" value="ECO:0007669"/>
    <property type="project" value="InterPro"/>
</dbReference>